<dbReference type="AlphaFoldDB" id="A0A1I2E252"/>
<proteinExistence type="predicted"/>
<gene>
    <name evidence="2" type="ORF">SAMN04489711_106169</name>
</gene>
<keyword evidence="3" id="KW-1185">Reference proteome</keyword>
<organism evidence="2 3">
    <name type="scientific">Paracidovorax wautersii</name>
    <dbReference type="NCBI Taxonomy" id="1177982"/>
    <lineage>
        <taxon>Bacteria</taxon>
        <taxon>Pseudomonadati</taxon>
        <taxon>Pseudomonadota</taxon>
        <taxon>Betaproteobacteria</taxon>
        <taxon>Burkholderiales</taxon>
        <taxon>Comamonadaceae</taxon>
        <taxon>Paracidovorax</taxon>
    </lineage>
</organism>
<sequence length="98" mass="10335">MSRGPKPAAGPPDLGWRDDGLFTLFLPNTKAGEDAWRVLTAHTEGTGKVFSHHAPEVIRQLRAQGYTVARLPAGSGGPSRDDALLAGLLGTPQPPSRP</sequence>
<dbReference type="STRING" id="1177982.SAMN04489711_106169"/>
<evidence type="ECO:0000313" key="2">
    <source>
        <dbReference type="EMBL" id="SFE86769.1"/>
    </source>
</evidence>
<evidence type="ECO:0000256" key="1">
    <source>
        <dbReference type="SAM" id="MobiDB-lite"/>
    </source>
</evidence>
<dbReference type="RefSeq" id="WP_059400400.1">
    <property type="nucleotide sequence ID" value="NZ_FONX01000006.1"/>
</dbReference>
<name>A0A1I2E252_9BURK</name>
<accession>A0A1I2E252</accession>
<protein>
    <submittedName>
        <fullName evidence="2">Uncharacterized protein</fullName>
    </submittedName>
</protein>
<dbReference type="EMBL" id="FONX01000006">
    <property type="protein sequence ID" value="SFE86769.1"/>
    <property type="molecule type" value="Genomic_DNA"/>
</dbReference>
<feature type="region of interest" description="Disordered" evidence="1">
    <location>
        <begin position="72"/>
        <end position="98"/>
    </location>
</feature>
<reference evidence="3" key="1">
    <citation type="submission" date="2016-10" db="EMBL/GenBank/DDBJ databases">
        <authorList>
            <person name="Varghese N."/>
            <person name="Submissions S."/>
        </authorList>
    </citation>
    <scope>NUCLEOTIDE SEQUENCE [LARGE SCALE GENOMIC DNA]</scope>
    <source>
        <strain evidence="3">DSM 27981</strain>
    </source>
</reference>
<dbReference type="Proteomes" id="UP000199119">
    <property type="component" value="Unassembled WGS sequence"/>
</dbReference>
<evidence type="ECO:0000313" key="3">
    <source>
        <dbReference type="Proteomes" id="UP000199119"/>
    </source>
</evidence>
<dbReference type="OrthoDB" id="6052886at2"/>